<dbReference type="PROSITE" id="PS50921">
    <property type="entry name" value="ANTAR"/>
    <property type="match status" value="1"/>
</dbReference>
<dbReference type="SUPFAM" id="SSF52172">
    <property type="entry name" value="CheY-like"/>
    <property type="match status" value="1"/>
</dbReference>
<reference evidence="8" key="1">
    <citation type="journal article" date="2019" name="Int. J. Syst. Evol. Microbiol.">
        <title>The Global Catalogue of Microorganisms (GCM) 10K type strain sequencing project: providing services to taxonomists for standard genome sequencing and annotation.</title>
        <authorList>
            <consortium name="The Broad Institute Genomics Platform"/>
            <consortium name="The Broad Institute Genome Sequencing Center for Infectious Disease"/>
            <person name="Wu L."/>
            <person name="Ma J."/>
        </authorList>
    </citation>
    <scope>NUCLEOTIDE SEQUENCE [LARGE SCALE GENOMIC DNA]</scope>
    <source>
        <strain evidence="8">JCM 17979</strain>
    </source>
</reference>
<dbReference type="InterPro" id="IPR003018">
    <property type="entry name" value="GAF"/>
</dbReference>
<keyword evidence="3" id="KW-0805">Transcription regulation</keyword>
<evidence type="ECO:0000259" key="6">
    <source>
        <dbReference type="PROSITE" id="PS50921"/>
    </source>
</evidence>
<gene>
    <name evidence="7" type="ORF">GCM10023200_10670</name>
</gene>
<dbReference type="Proteomes" id="UP001500928">
    <property type="component" value="Unassembled WGS sequence"/>
</dbReference>
<keyword evidence="8" id="KW-1185">Reference proteome</keyword>
<evidence type="ECO:0000256" key="5">
    <source>
        <dbReference type="SAM" id="MobiDB-lite"/>
    </source>
</evidence>
<proteinExistence type="predicted"/>
<evidence type="ECO:0000256" key="2">
    <source>
        <dbReference type="ARBA" id="ARBA00022777"/>
    </source>
</evidence>
<keyword evidence="1" id="KW-0808">Transferase</keyword>
<evidence type="ECO:0000313" key="7">
    <source>
        <dbReference type="EMBL" id="GAA4779396.1"/>
    </source>
</evidence>
<accession>A0ABP9AGM3</accession>
<dbReference type="InterPro" id="IPR036388">
    <property type="entry name" value="WH-like_DNA-bd_sf"/>
</dbReference>
<dbReference type="InterPro" id="IPR011006">
    <property type="entry name" value="CheY-like_superfamily"/>
</dbReference>
<keyword evidence="4" id="KW-0804">Transcription</keyword>
<comment type="caution">
    <text evidence="7">The sequence shown here is derived from an EMBL/GenBank/DDBJ whole genome shotgun (WGS) entry which is preliminary data.</text>
</comment>
<dbReference type="SUPFAM" id="SSF55781">
    <property type="entry name" value="GAF domain-like"/>
    <property type="match status" value="1"/>
</dbReference>
<dbReference type="Pfam" id="PF13185">
    <property type="entry name" value="GAF_2"/>
    <property type="match status" value="1"/>
</dbReference>
<dbReference type="Pfam" id="PF03861">
    <property type="entry name" value="ANTAR"/>
    <property type="match status" value="1"/>
</dbReference>
<evidence type="ECO:0000256" key="3">
    <source>
        <dbReference type="ARBA" id="ARBA00023015"/>
    </source>
</evidence>
<feature type="region of interest" description="Disordered" evidence="5">
    <location>
        <begin position="23"/>
        <end position="45"/>
    </location>
</feature>
<dbReference type="RefSeq" id="WP_345411488.1">
    <property type="nucleotide sequence ID" value="NZ_BAABHO010000006.1"/>
</dbReference>
<sequence>MTGQGSGVGSEVDWDAEREAFVAEDASARARGDDGYPTAGSAPRGGPRISLLAEAVGELSRSLLGPGLPGGVNGVLEHVVEIGARVVAGADVVSVTLDRGGRDGYSTPAYSDPLAVRLDEVQYAQEEGPCVRALAAGGLGVAQSDDLAHDPGFPRFGPRAAEEGARSVFAIGLFPVGEKRPLRGALNFYRRDTGGLGRADREAAVLLAAHVSTALAYVTVTEASELRDTQFQTALDSRDVIGQAKGILMERRGLSADQAFDILRRASQDLNVKLRDVAATIAERRADL</sequence>
<evidence type="ECO:0000256" key="4">
    <source>
        <dbReference type="ARBA" id="ARBA00023163"/>
    </source>
</evidence>
<dbReference type="InterPro" id="IPR005561">
    <property type="entry name" value="ANTAR"/>
</dbReference>
<feature type="compositionally biased region" description="Basic and acidic residues" evidence="5">
    <location>
        <begin position="23"/>
        <end position="34"/>
    </location>
</feature>
<dbReference type="Gene3D" id="3.30.450.40">
    <property type="match status" value="1"/>
</dbReference>
<dbReference type="EMBL" id="BAABHO010000006">
    <property type="protein sequence ID" value="GAA4779396.1"/>
    <property type="molecule type" value="Genomic_DNA"/>
</dbReference>
<feature type="domain" description="ANTAR" evidence="6">
    <location>
        <begin position="221"/>
        <end position="282"/>
    </location>
</feature>
<evidence type="ECO:0000256" key="1">
    <source>
        <dbReference type="ARBA" id="ARBA00022679"/>
    </source>
</evidence>
<dbReference type="InterPro" id="IPR029016">
    <property type="entry name" value="GAF-like_dom_sf"/>
</dbReference>
<evidence type="ECO:0000313" key="8">
    <source>
        <dbReference type="Proteomes" id="UP001500928"/>
    </source>
</evidence>
<protein>
    <submittedName>
        <fullName evidence="7">GAF and ANTAR domain-containing protein</fullName>
    </submittedName>
</protein>
<dbReference type="SMART" id="SM01012">
    <property type="entry name" value="ANTAR"/>
    <property type="match status" value="1"/>
</dbReference>
<dbReference type="Gene3D" id="1.10.10.10">
    <property type="entry name" value="Winged helix-like DNA-binding domain superfamily/Winged helix DNA-binding domain"/>
    <property type="match status" value="1"/>
</dbReference>
<name>A0ABP9AGM3_9PSEU</name>
<keyword evidence="2" id="KW-0418">Kinase</keyword>
<organism evidence="7 8">
    <name type="scientific">Actinomycetospora chlora</name>
    <dbReference type="NCBI Taxonomy" id="663608"/>
    <lineage>
        <taxon>Bacteria</taxon>
        <taxon>Bacillati</taxon>
        <taxon>Actinomycetota</taxon>
        <taxon>Actinomycetes</taxon>
        <taxon>Pseudonocardiales</taxon>
        <taxon>Pseudonocardiaceae</taxon>
        <taxon>Actinomycetospora</taxon>
    </lineage>
</organism>